<name>A0A517SLV4_9PLAN</name>
<dbReference type="RefSeq" id="WP_197453645.1">
    <property type="nucleotide sequence ID" value="NZ_CP036271.1"/>
</dbReference>
<dbReference type="EMBL" id="CP036271">
    <property type="protein sequence ID" value="QDT57104.1"/>
    <property type="molecule type" value="Genomic_DNA"/>
</dbReference>
<evidence type="ECO:0000256" key="1">
    <source>
        <dbReference type="SAM" id="MobiDB-lite"/>
    </source>
</evidence>
<dbReference type="InParanoid" id="A0A517SLV4"/>
<dbReference type="KEGG" id="ccos:Pan44_51700"/>
<proteinExistence type="predicted"/>
<evidence type="ECO:0000313" key="3">
    <source>
        <dbReference type="Proteomes" id="UP000315700"/>
    </source>
</evidence>
<keyword evidence="3" id="KW-1185">Reference proteome</keyword>
<reference evidence="2 3" key="1">
    <citation type="submission" date="2019-02" db="EMBL/GenBank/DDBJ databases">
        <title>Deep-cultivation of Planctomycetes and their phenomic and genomic characterization uncovers novel biology.</title>
        <authorList>
            <person name="Wiegand S."/>
            <person name="Jogler M."/>
            <person name="Boedeker C."/>
            <person name="Pinto D."/>
            <person name="Vollmers J."/>
            <person name="Rivas-Marin E."/>
            <person name="Kohn T."/>
            <person name="Peeters S.H."/>
            <person name="Heuer A."/>
            <person name="Rast P."/>
            <person name="Oberbeckmann S."/>
            <person name="Bunk B."/>
            <person name="Jeske O."/>
            <person name="Meyerdierks A."/>
            <person name="Storesund J.E."/>
            <person name="Kallscheuer N."/>
            <person name="Luecker S."/>
            <person name="Lage O.M."/>
            <person name="Pohl T."/>
            <person name="Merkel B.J."/>
            <person name="Hornburger P."/>
            <person name="Mueller R.-W."/>
            <person name="Bruemmer F."/>
            <person name="Labrenz M."/>
            <person name="Spormann A.M."/>
            <person name="Op den Camp H."/>
            <person name="Overmann J."/>
            <person name="Amann R."/>
            <person name="Jetten M.S.M."/>
            <person name="Mascher T."/>
            <person name="Medema M.H."/>
            <person name="Devos D.P."/>
            <person name="Kaster A.-K."/>
            <person name="Ovreas L."/>
            <person name="Rohde M."/>
            <person name="Galperin M.Y."/>
            <person name="Jogler C."/>
        </authorList>
    </citation>
    <scope>NUCLEOTIDE SEQUENCE [LARGE SCALE GENOMIC DNA]</scope>
    <source>
        <strain evidence="2 3">Pan44</strain>
    </source>
</reference>
<dbReference type="AlphaFoldDB" id="A0A517SLV4"/>
<sequence>MSSMMARAFDDQRREQLFRPRPQPANQSSATGTSWQSVRNGEMPPLMFQLRFRDGRITSFAYSDLREIRFRDAGFIQLGLCGMSQRIITIEGRHLRELVELLGNGLVYWLQEADERDVETPETSPCITALIIEDAA</sequence>
<gene>
    <name evidence="2" type="ORF">Pan44_51700</name>
</gene>
<protein>
    <submittedName>
        <fullName evidence="2">Uncharacterized protein</fullName>
    </submittedName>
</protein>
<accession>A0A517SLV4</accession>
<feature type="compositionally biased region" description="Basic and acidic residues" evidence="1">
    <location>
        <begin position="8"/>
        <end position="18"/>
    </location>
</feature>
<dbReference type="Proteomes" id="UP000315700">
    <property type="component" value="Chromosome"/>
</dbReference>
<organism evidence="2 3">
    <name type="scientific">Caulifigura coniformis</name>
    <dbReference type="NCBI Taxonomy" id="2527983"/>
    <lineage>
        <taxon>Bacteria</taxon>
        <taxon>Pseudomonadati</taxon>
        <taxon>Planctomycetota</taxon>
        <taxon>Planctomycetia</taxon>
        <taxon>Planctomycetales</taxon>
        <taxon>Planctomycetaceae</taxon>
        <taxon>Caulifigura</taxon>
    </lineage>
</organism>
<feature type="compositionally biased region" description="Polar residues" evidence="1">
    <location>
        <begin position="24"/>
        <end position="39"/>
    </location>
</feature>
<feature type="region of interest" description="Disordered" evidence="1">
    <location>
        <begin position="1"/>
        <end position="40"/>
    </location>
</feature>
<evidence type="ECO:0000313" key="2">
    <source>
        <dbReference type="EMBL" id="QDT57104.1"/>
    </source>
</evidence>